<reference evidence="2 3" key="1">
    <citation type="submission" date="2016-02" db="EMBL/GenBank/DDBJ databases">
        <title>Draft genome sequence of Hydrogenophaga sp. LPB0072.</title>
        <authorList>
            <person name="Shin S.-K."/>
            <person name="Yi H."/>
        </authorList>
    </citation>
    <scope>NUCLEOTIDE SEQUENCE [LARGE SCALE GENOMIC DNA]</scope>
    <source>
        <strain evidence="2 3">LPB0072</strain>
    </source>
</reference>
<accession>A0A167GT13</accession>
<gene>
    <name evidence="1" type="ORF">LPB072_01630</name>
    <name evidence="2" type="ORF">LPB72_19890</name>
</gene>
<reference evidence="1 4" key="2">
    <citation type="submission" date="2016-10" db="EMBL/GenBank/DDBJ databases">
        <title>Hydorgenophaga sp. LPB0072 isolated from gastropod.</title>
        <authorList>
            <person name="Kim E."/>
            <person name="Yi H."/>
        </authorList>
    </citation>
    <scope>NUCLEOTIDE SEQUENCE [LARGE SCALE GENOMIC DNA]</scope>
    <source>
        <strain evidence="1 4">LPB0072</strain>
    </source>
</reference>
<proteinExistence type="predicted"/>
<evidence type="ECO:0000313" key="2">
    <source>
        <dbReference type="EMBL" id="OAD39841.1"/>
    </source>
</evidence>
<dbReference type="KEGG" id="hyl:LPB072_01630"/>
<keyword evidence="3" id="KW-1185">Reference proteome</keyword>
<name>A0A167GT13_9BURK</name>
<evidence type="ECO:0000313" key="4">
    <source>
        <dbReference type="Proteomes" id="UP000185680"/>
    </source>
</evidence>
<dbReference type="EMBL" id="LVWD01000037">
    <property type="protein sequence ID" value="OAD39841.1"/>
    <property type="molecule type" value="Genomic_DNA"/>
</dbReference>
<evidence type="ECO:0000313" key="3">
    <source>
        <dbReference type="Proteomes" id="UP000185657"/>
    </source>
</evidence>
<sequence length="116" mass="12570">MAELALRLRPAMLPLEKVAGRERLVWALYSIGVDVQVELAIWPGNASVSFAALVFLQSAKEPSSLIWPNAATRSQRVLCAAAMAFRSLRGCRSRVGTFGTGAISLSHLEELGERVC</sequence>
<evidence type="ECO:0000313" key="1">
    <source>
        <dbReference type="EMBL" id="AOW11750.1"/>
    </source>
</evidence>
<organism evidence="1 4">
    <name type="scientific">Hydrogenophaga crassostreae</name>
    <dbReference type="NCBI Taxonomy" id="1763535"/>
    <lineage>
        <taxon>Bacteria</taxon>
        <taxon>Pseudomonadati</taxon>
        <taxon>Pseudomonadota</taxon>
        <taxon>Betaproteobacteria</taxon>
        <taxon>Burkholderiales</taxon>
        <taxon>Comamonadaceae</taxon>
        <taxon>Hydrogenophaga</taxon>
    </lineage>
</organism>
<protein>
    <submittedName>
        <fullName evidence="1">Uncharacterized protein</fullName>
    </submittedName>
</protein>
<dbReference type="EMBL" id="CP017476">
    <property type="protein sequence ID" value="AOW11750.1"/>
    <property type="molecule type" value="Genomic_DNA"/>
</dbReference>
<dbReference type="Proteomes" id="UP000185680">
    <property type="component" value="Chromosome"/>
</dbReference>
<dbReference type="AlphaFoldDB" id="A0A167GT13"/>
<dbReference type="Proteomes" id="UP000185657">
    <property type="component" value="Unassembled WGS sequence"/>
</dbReference>